<feature type="compositionally biased region" description="Basic residues" evidence="1">
    <location>
        <begin position="58"/>
        <end position="72"/>
    </location>
</feature>
<feature type="compositionally biased region" description="Basic residues" evidence="1">
    <location>
        <begin position="1"/>
        <end position="16"/>
    </location>
</feature>
<dbReference type="EMBL" id="CADCUH010000004">
    <property type="protein sequence ID" value="CAA9314547.1"/>
    <property type="molecule type" value="Genomic_DNA"/>
</dbReference>
<feature type="non-terminal residue" evidence="2">
    <location>
        <position position="1"/>
    </location>
</feature>
<feature type="compositionally biased region" description="Basic residues" evidence="1">
    <location>
        <begin position="41"/>
        <end position="51"/>
    </location>
</feature>
<evidence type="ECO:0000256" key="1">
    <source>
        <dbReference type="SAM" id="MobiDB-lite"/>
    </source>
</evidence>
<accession>A0A6J4KT86</accession>
<evidence type="ECO:0000313" key="2">
    <source>
        <dbReference type="EMBL" id="CAA9314547.1"/>
    </source>
</evidence>
<reference evidence="2" key="1">
    <citation type="submission" date="2020-02" db="EMBL/GenBank/DDBJ databases">
        <authorList>
            <person name="Meier V. D."/>
        </authorList>
    </citation>
    <scope>NUCLEOTIDE SEQUENCE</scope>
    <source>
        <strain evidence="2">AVDCRST_MAG36</strain>
    </source>
</reference>
<feature type="compositionally biased region" description="Basic residues" evidence="1">
    <location>
        <begin position="145"/>
        <end position="163"/>
    </location>
</feature>
<sequence length="163" mass="18655">DHCRHPPARRLRRPHAPRGALRPPRRGAAQRAVGPPERRARLVRPLRRRPPGRPGDRRVRRALLGVRRRRHRADAPGHRPGGCEGAQARRHHQGEPLRGPQHLRGPLQRRRRGPHEAAPGAPRRGRGLPAGPGAQRGPRPSSRPDRRHHRLRLRTPVLRRHRL</sequence>
<proteinExistence type="predicted"/>
<gene>
    <name evidence="2" type="ORF">AVDCRST_MAG36-38</name>
</gene>
<dbReference type="AlphaFoldDB" id="A0A6J4KT86"/>
<feature type="compositionally biased region" description="Low complexity" evidence="1">
    <location>
        <begin position="17"/>
        <end position="32"/>
    </location>
</feature>
<name>A0A6J4KT86_9ACTN</name>
<protein>
    <submittedName>
        <fullName evidence="2">Uncharacterized protein</fullName>
    </submittedName>
</protein>
<feature type="compositionally biased region" description="Low complexity" evidence="1">
    <location>
        <begin position="116"/>
        <end position="140"/>
    </location>
</feature>
<feature type="region of interest" description="Disordered" evidence="1">
    <location>
        <begin position="1"/>
        <end position="163"/>
    </location>
</feature>
<feature type="non-terminal residue" evidence="2">
    <location>
        <position position="163"/>
    </location>
</feature>
<organism evidence="2">
    <name type="scientific">uncultured Nocardioidaceae bacterium</name>
    <dbReference type="NCBI Taxonomy" id="253824"/>
    <lineage>
        <taxon>Bacteria</taxon>
        <taxon>Bacillati</taxon>
        <taxon>Actinomycetota</taxon>
        <taxon>Actinomycetes</taxon>
        <taxon>Propionibacteriales</taxon>
        <taxon>Nocardioidaceae</taxon>
        <taxon>environmental samples</taxon>
    </lineage>
</organism>